<dbReference type="Proteomes" id="UP000298652">
    <property type="component" value="Chromosome 9"/>
</dbReference>
<dbReference type="AlphaFoldDB" id="A0A4U6SS57"/>
<sequence>MTNCARSVTQIRRSSSKIARSGNAATAGRKIPPFTTKGSTDNRPESKGQQNDWLQRKISSRRRPFPPQPSPAMRQPATVAAKPQRRSDLPPGFLQKMARASAFIPQQWHQERNAKRKLFPRRGERFSFKPEEPSNHQKMKRKRRMCAHPWRGD</sequence>
<reference evidence="2" key="1">
    <citation type="submission" date="2019-03" db="EMBL/GenBank/DDBJ databases">
        <title>WGS assembly of Setaria viridis.</title>
        <authorList>
            <person name="Huang P."/>
            <person name="Jenkins J."/>
            <person name="Grimwood J."/>
            <person name="Barry K."/>
            <person name="Healey A."/>
            <person name="Mamidi S."/>
            <person name="Sreedasyam A."/>
            <person name="Shu S."/>
            <person name="Feldman M."/>
            <person name="Wu J."/>
            <person name="Yu Y."/>
            <person name="Chen C."/>
            <person name="Johnson J."/>
            <person name="Rokhsar D."/>
            <person name="Baxter I."/>
            <person name="Schmutz J."/>
            <person name="Brutnell T."/>
            <person name="Kellogg E."/>
        </authorList>
    </citation>
    <scope>NUCLEOTIDE SEQUENCE [LARGE SCALE GENOMIC DNA]</scope>
</reference>
<keyword evidence="3" id="KW-1185">Reference proteome</keyword>
<feature type="compositionally biased region" description="Basic residues" evidence="1">
    <location>
        <begin position="137"/>
        <end position="146"/>
    </location>
</feature>
<accession>A0A4U6SS57</accession>
<evidence type="ECO:0000313" key="2">
    <source>
        <dbReference type="EMBL" id="TKV90693.1"/>
    </source>
</evidence>
<feature type="region of interest" description="Disordered" evidence="1">
    <location>
        <begin position="111"/>
        <end position="153"/>
    </location>
</feature>
<organism evidence="2 3">
    <name type="scientific">Setaria viridis</name>
    <name type="common">Green bristlegrass</name>
    <name type="synonym">Setaria italica subsp. viridis</name>
    <dbReference type="NCBI Taxonomy" id="4556"/>
    <lineage>
        <taxon>Eukaryota</taxon>
        <taxon>Viridiplantae</taxon>
        <taxon>Streptophyta</taxon>
        <taxon>Embryophyta</taxon>
        <taxon>Tracheophyta</taxon>
        <taxon>Spermatophyta</taxon>
        <taxon>Magnoliopsida</taxon>
        <taxon>Liliopsida</taxon>
        <taxon>Poales</taxon>
        <taxon>Poaceae</taxon>
        <taxon>PACMAD clade</taxon>
        <taxon>Panicoideae</taxon>
        <taxon>Panicodae</taxon>
        <taxon>Paniceae</taxon>
        <taxon>Cenchrinae</taxon>
        <taxon>Setaria</taxon>
    </lineage>
</organism>
<name>A0A4U6SS57_SETVI</name>
<protein>
    <submittedName>
        <fullName evidence="2">Uncharacterized protein</fullName>
    </submittedName>
</protein>
<evidence type="ECO:0000256" key="1">
    <source>
        <dbReference type="SAM" id="MobiDB-lite"/>
    </source>
</evidence>
<gene>
    <name evidence="2" type="ORF">SEVIR_9G045650v2</name>
</gene>
<feature type="compositionally biased region" description="Polar residues" evidence="1">
    <location>
        <begin position="1"/>
        <end position="18"/>
    </location>
</feature>
<feature type="region of interest" description="Disordered" evidence="1">
    <location>
        <begin position="1"/>
        <end position="93"/>
    </location>
</feature>
<feature type="compositionally biased region" description="Basic and acidic residues" evidence="1">
    <location>
        <begin position="121"/>
        <end position="135"/>
    </location>
</feature>
<dbReference type="EMBL" id="CM016560">
    <property type="protein sequence ID" value="TKV90693.1"/>
    <property type="molecule type" value="Genomic_DNA"/>
</dbReference>
<dbReference type="Gramene" id="TKV90693">
    <property type="protein sequence ID" value="TKV90693"/>
    <property type="gene ID" value="SEVIR_9G045650v2"/>
</dbReference>
<evidence type="ECO:0000313" key="3">
    <source>
        <dbReference type="Proteomes" id="UP000298652"/>
    </source>
</evidence>
<proteinExistence type="predicted"/>